<reference evidence="3 4" key="1">
    <citation type="submission" date="2015-02" db="EMBL/GenBank/DDBJ databases">
        <title>Draft Genome Sequences of Two Closely-Related Aflatoxigenic Aspergillus Species Obtained from the Cote d'Ivoire.</title>
        <authorList>
            <person name="Moore G.G."/>
            <person name="Beltz S.B."/>
            <person name="Mack B.M."/>
        </authorList>
    </citation>
    <scope>NUCLEOTIDE SEQUENCE [LARGE SCALE GENOMIC DNA]</scope>
    <source>
        <strain evidence="3 4">SRRC1432</strain>
    </source>
</reference>
<evidence type="ECO:0000256" key="2">
    <source>
        <dbReference type="ARBA" id="ARBA00022679"/>
    </source>
</evidence>
<dbReference type="GO" id="GO:0051999">
    <property type="term" value="P:mannosyl-inositol phosphorylceramide biosynthetic process"/>
    <property type="evidence" value="ECO:0007669"/>
    <property type="project" value="TreeGrafter"/>
</dbReference>
<dbReference type="PANTHER" id="PTHR32385:SF23">
    <property type="entry name" value="NUCLEOTIDE-DIPHOSPHO-SUGAR TRANSFERASE"/>
    <property type="match status" value="1"/>
</dbReference>
<dbReference type="PANTHER" id="PTHR32385">
    <property type="entry name" value="MANNOSYL PHOSPHORYLINOSITOL CERAMIDE SYNTHASE"/>
    <property type="match status" value="1"/>
</dbReference>
<evidence type="ECO:0000256" key="1">
    <source>
        <dbReference type="ARBA" id="ARBA00009003"/>
    </source>
</evidence>
<dbReference type="EMBL" id="JYKN01000591">
    <property type="protein sequence ID" value="KKK23888.1"/>
    <property type="molecule type" value="Genomic_DNA"/>
</dbReference>
<dbReference type="VEuPathDB" id="FungiDB:P175DRAFT_0509856"/>
<dbReference type="InterPro" id="IPR051706">
    <property type="entry name" value="Glycosyltransferase_domain"/>
</dbReference>
<sequence length="400" mass="45350">LIQTNSRQAYPNGRSEPFCIEPVAERSLLTIHDIKGPAQRLTSRTDYAPLSPEKMPLHSCHCSDPRLALSVPFNDPPTEVTVPEPIQSRKLSAYELLSRPVAKDWTTIPKIIHQTWFPAGSNMSQNAQSWVQTIIDHHPDWEYVLWDDETNELLVQQYFPWFLDTYRALPKEINRADMVRNFYMYLFGGMYADVDTEALRPVDPLFAGHSVSLASHWDVISSAAPAQNNPVQRAFLGRMAHAADIESSAAVPNGWMASPPGHPFWLLPVLYVLENPKGGDGSVEAMTGPTILGPLIKQYYGNHGHESLRRQLCRRVRDLDSSWELFCPLSDPEEISDSLKHSLVLLPREQIYPYSWVDDGKITACLGAASNPSFDPEECKRRMDVEAWPSYFITYCTHTW</sequence>
<dbReference type="GO" id="GO:0016020">
    <property type="term" value="C:membrane"/>
    <property type="evidence" value="ECO:0007669"/>
    <property type="project" value="GOC"/>
</dbReference>
<protein>
    <recommendedName>
        <fullName evidence="5">Glycosyl transferase</fullName>
    </recommendedName>
</protein>
<evidence type="ECO:0000313" key="3">
    <source>
        <dbReference type="EMBL" id="KKK23888.1"/>
    </source>
</evidence>
<feature type="non-terminal residue" evidence="3">
    <location>
        <position position="1"/>
    </location>
</feature>
<dbReference type="Gene3D" id="3.90.550.20">
    <property type="match status" value="1"/>
</dbReference>
<dbReference type="Pfam" id="PF04488">
    <property type="entry name" value="Gly_transf_sug"/>
    <property type="match status" value="1"/>
</dbReference>
<name>A0A0F8UWL5_9EURO</name>
<dbReference type="Proteomes" id="UP000034947">
    <property type="component" value="Unassembled WGS sequence"/>
</dbReference>
<keyword evidence="2" id="KW-0808">Transferase</keyword>
<comment type="similarity">
    <text evidence="1">Belongs to the glycosyltransferase 32 family.</text>
</comment>
<evidence type="ECO:0008006" key="5">
    <source>
        <dbReference type="Google" id="ProtNLM"/>
    </source>
</evidence>
<evidence type="ECO:0000313" key="4">
    <source>
        <dbReference type="Proteomes" id="UP000034947"/>
    </source>
</evidence>
<dbReference type="OrthoDB" id="409543at2759"/>
<dbReference type="SUPFAM" id="SSF53448">
    <property type="entry name" value="Nucleotide-diphospho-sugar transferases"/>
    <property type="match status" value="1"/>
</dbReference>
<dbReference type="GO" id="GO:0000030">
    <property type="term" value="F:mannosyltransferase activity"/>
    <property type="evidence" value="ECO:0007669"/>
    <property type="project" value="TreeGrafter"/>
</dbReference>
<dbReference type="InterPro" id="IPR007577">
    <property type="entry name" value="GlycoTrfase_DXD_sugar-bd_CS"/>
</dbReference>
<dbReference type="InterPro" id="IPR029044">
    <property type="entry name" value="Nucleotide-diphossugar_trans"/>
</dbReference>
<comment type="caution">
    <text evidence="3">The sequence shown here is derived from an EMBL/GenBank/DDBJ whole genome shotgun (WGS) entry which is preliminary data.</text>
</comment>
<dbReference type="AlphaFoldDB" id="A0A0F8UWL5"/>
<gene>
    <name evidence="3" type="ORF">AOCH_006367</name>
</gene>
<proteinExistence type="inferred from homology"/>
<organism evidence="3 4">
    <name type="scientific">Aspergillus ochraceoroseus</name>
    <dbReference type="NCBI Taxonomy" id="138278"/>
    <lineage>
        <taxon>Eukaryota</taxon>
        <taxon>Fungi</taxon>
        <taxon>Dikarya</taxon>
        <taxon>Ascomycota</taxon>
        <taxon>Pezizomycotina</taxon>
        <taxon>Eurotiomycetes</taxon>
        <taxon>Eurotiomycetidae</taxon>
        <taxon>Eurotiales</taxon>
        <taxon>Aspergillaceae</taxon>
        <taxon>Aspergillus</taxon>
        <taxon>Aspergillus subgen. Nidulantes</taxon>
    </lineage>
</organism>
<accession>A0A0F8UWL5</accession>
<keyword evidence="4" id="KW-1185">Reference proteome</keyword>